<feature type="transmembrane region" description="Helical" evidence="13">
    <location>
        <begin position="253"/>
        <end position="273"/>
    </location>
</feature>
<dbReference type="RefSeq" id="WP_168060565.1">
    <property type="nucleotide sequence ID" value="NZ_VTOW01000002.1"/>
</dbReference>
<keyword evidence="15" id="KW-1185">Reference proteome</keyword>
<dbReference type="Pfam" id="PF01654">
    <property type="entry name" value="Cyt_bd_oxida_I"/>
    <property type="match status" value="1"/>
</dbReference>
<evidence type="ECO:0000256" key="3">
    <source>
        <dbReference type="ARBA" id="ARBA00022448"/>
    </source>
</evidence>
<feature type="transmembrane region" description="Helical" evidence="13">
    <location>
        <begin position="176"/>
        <end position="197"/>
    </location>
</feature>
<keyword evidence="8" id="KW-0249">Electron transport</keyword>
<accession>A0A7X6IBQ2</accession>
<keyword evidence="3" id="KW-0813">Transport</keyword>
<dbReference type="InterPro" id="IPR002585">
    <property type="entry name" value="Cyt-d_ubiquinol_oxidase_su_1"/>
</dbReference>
<dbReference type="Proteomes" id="UP000534783">
    <property type="component" value="Unassembled WGS sequence"/>
</dbReference>
<keyword evidence="10" id="KW-0408">Iron</keyword>
<organism evidence="14 15">
    <name type="scientific">Candidatus Manganitrophus noduliformans</name>
    <dbReference type="NCBI Taxonomy" id="2606439"/>
    <lineage>
        <taxon>Bacteria</taxon>
        <taxon>Pseudomonadati</taxon>
        <taxon>Nitrospirota</taxon>
        <taxon>Nitrospiria</taxon>
        <taxon>Candidatus Troglogloeales</taxon>
        <taxon>Candidatus Manganitrophaceae</taxon>
        <taxon>Candidatus Manganitrophus</taxon>
    </lineage>
</organism>
<dbReference type="GO" id="GO:0020037">
    <property type="term" value="F:heme binding"/>
    <property type="evidence" value="ECO:0007669"/>
    <property type="project" value="TreeGrafter"/>
</dbReference>
<reference evidence="14 15" key="1">
    <citation type="journal article" date="2020" name="Nature">
        <title>Bacterial chemolithoautotrophy via manganese oxidation.</title>
        <authorList>
            <person name="Yu H."/>
            <person name="Leadbetter J.R."/>
        </authorList>
    </citation>
    <scope>NUCLEOTIDE SEQUENCE [LARGE SCALE GENOMIC DNA]</scope>
    <source>
        <strain evidence="14 15">Mn-1</strain>
    </source>
</reference>
<feature type="region of interest" description="Disordered" evidence="12">
    <location>
        <begin position="413"/>
        <end position="450"/>
    </location>
</feature>
<evidence type="ECO:0000256" key="10">
    <source>
        <dbReference type="ARBA" id="ARBA00023004"/>
    </source>
</evidence>
<dbReference type="GO" id="GO:0070069">
    <property type="term" value="C:cytochrome complex"/>
    <property type="evidence" value="ECO:0007669"/>
    <property type="project" value="InterPro"/>
</dbReference>
<evidence type="ECO:0000256" key="9">
    <source>
        <dbReference type="ARBA" id="ARBA00022989"/>
    </source>
</evidence>
<dbReference type="GO" id="GO:0046872">
    <property type="term" value="F:metal ion binding"/>
    <property type="evidence" value="ECO:0007669"/>
    <property type="project" value="UniProtKB-KW"/>
</dbReference>
<dbReference type="GO" id="GO:0016682">
    <property type="term" value="F:oxidoreductase activity, acting on diphenols and related substances as donors, oxygen as acceptor"/>
    <property type="evidence" value="ECO:0007669"/>
    <property type="project" value="TreeGrafter"/>
</dbReference>
<gene>
    <name evidence="14" type="ORF">MNODULE_13190</name>
</gene>
<feature type="transmembrane region" description="Helical" evidence="13">
    <location>
        <begin position="337"/>
        <end position="358"/>
    </location>
</feature>
<comment type="subcellular location">
    <subcellularLocation>
        <location evidence="1">Cell membrane</location>
        <topology evidence="1">Multi-pass membrane protein</topology>
    </subcellularLocation>
</comment>
<evidence type="ECO:0000256" key="11">
    <source>
        <dbReference type="ARBA" id="ARBA00023136"/>
    </source>
</evidence>
<feature type="transmembrane region" description="Helical" evidence="13">
    <location>
        <begin position="93"/>
        <end position="114"/>
    </location>
</feature>
<protein>
    <submittedName>
        <fullName evidence="14">Uncharacterized protein</fullName>
    </submittedName>
</protein>
<comment type="similarity">
    <text evidence="2">Belongs to the cytochrome ubiquinol oxidase subunit 1 family.</text>
</comment>
<evidence type="ECO:0000256" key="4">
    <source>
        <dbReference type="ARBA" id="ARBA00022475"/>
    </source>
</evidence>
<dbReference type="GO" id="GO:0005886">
    <property type="term" value="C:plasma membrane"/>
    <property type="evidence" value="ECO:0007669"/>
    <property type="project" value="UniProtKB-SubCell"/>
</dbReference>
<sequence length="450" mass="51424">MEESLLASRLAIAITASLHSLFATFIVGGMLLGATAESVGVLTREPRYERLSHSIARTLVLMSATVAFLGVVLVFLLTILWPAFWTLLFRIMFWPLIFEASMFLGEAACLYPWYYSWGKWPRKTHLFVAWLGATFGVIAMVMIDIVGSFMLTPGPVEPFFKRAINPTMVQLTLHRFAGNLSWFGFGIAALSAIRYLRTKDPEERAYHEWVGAFSVIVGFGFLLLMPIIGFSYLKAVRFASEGAFSRLMLGEKSWIFVLQVLLINVLFIAGTWYMFRMAYFRYKENPHFKRYRLITFIVMGIAAIVFVMPYQVRYIPFAEYFTSAEVNPWGKMQPHKYIAMGVLIGLGILNYGFYLSALRFKTEWGGGGRFPQALLIILGLFTIFSMINMGYARENARYPYLIYGKMTMEDEREIGLGGGRSTREAPDRQRKSPDDRNDPNPRGSEEMRRR</sequence>
<keyword evidence="6 13" id="KW-0812">Transmembrane</keyword>
<evidence type="ECO:0000313" key="14">
    <source>
        <dbReference type="EMBL" id="NKE71695.1"/>
    </source>
</evidence>
<evidence type="ECO:0000256" key="2">
    <source>
        <dbReference type="ARBA" id="ARBA00009819"/>
    </source>
</evidence>
<proteinExistence type="inferred from homology"/>
<feature type="transmembrane region" description="Helical" evidence="13">
    <location>
        <begin position="126"/>
        <end position="151"/>
    </location>
</feature>
<keyword evidence="5" id="KW-0349">Heme</keyword>
<evidence type="ECO:0000256" key="13">
    <source>
        <dbReference type="SAM" id="Phobius"/>
    </source>
</evidence>
<evidence type="ECO:0000256" key="1">
    <source>
        <dbReference type="ARBA" id="ARBA00004651"/>
    </source>
</evidence>
<keyword evidence="4" id="KW-1003">Cell membrane</keyword>
<keyword evidence="9 13" id="KW-1133">Transmembrane helix</keyword>
<dbReference type="EMBL" id="VTOW01000002">
    <property type="protein sequence ID" value="NKE71695.1"/>
    <property type="molecule type" value="Genomic_DNA"/>
</dbReference>
<feature type="compositionally biased region" description="Basic and acidic residues" evidence="12">
    <location>
        <begin position="421"/>
        <end position="450"/>
    </location>
</feature>
<evidence type="ECO:0000256" key="6">
    <source>
        <dbReference type="ARBA" id="ARBA00022692"/>
    </source>
</evidence>
<dbReference type="GO" id="GO:0019646">
    <property type="term" value="P:aerobic electron transport chain"/>
    <property type="evidence" value="ECO:0007669"/>
    <property type="project" value="InterPro"/>
</dbReference>
<feature type="transmembrane region" description="Helical" evidence="13">
    <location>
        <begin position="12"/>
        <end position="34"/>
    </location>
</feature>
<dbReference type="PANTHER" id="PTHR30365">
    <property type="entry name" value="CYTOCHROME D UBIQUINOL OXIDASE"/>
    <property type="match status" value="1"/>
</dbReference>
<feature type="transmembrane region" description="Helical" evidence="13">
    <location>
        <begin position="370"/>
        <end position="391"/>
    </location>
</feature>
<dbReference type="PANTHER" id="PTHR30365:SF14">
    <property type="entry name" value="CYTOCHROME BD MENAQUINOL OXIDASE SUBUNIT I-RELATED"/>
    <property type="match status" value="1"/>
</dbReference>
<evidence type="ECO:0000256" key="8">
    <source>
        <dbReference type="ARBA" id="ARBA00022982"/>
    </source>
</evidence>
<dbReference type="AlphaFoldDB" id="A0A7X6IBQ2"/>
<feature type="transmembrane region" description="Helical" evidence="13">
    <location>
        <begin position="209"/>
        <end position="233"/>
    </location>
</feature>
<evidence type="ECO:0000256" key="7">
    <source>
        <dbReference type="ARBA" id="ARBA00022723"/>
    </source>
</evidence>
<dbReference type="GO" id="GO:0009055">
    <property type="term" value="F:electron transfer activity"/>
    <property type="evidence" value="ECO:0007669"/>
    <property type="project" value="InterPro"/>
</dbReference>
<evidence type="ECO:0000313" key="15">
    <source>
        <dbReference type="Proteomes" id="UP000534783"/>
    </source>
</evidence>
<evidence type="ECO:0000256" key="5">
    <source>
        <dbReference type="ARBA" id="ARBA00022617"/>
    </source>
</evidence>
<comment type="caution">
    <text evidence="14">The sequence shown here is derived from an EMBL/GenBank/DDBJ whole genome shotgun (WGS) entry which is preliminary data.</text>
</comment>
<evidence type="ECO:0000256" key="12">
    <source>
        <dbReference type="SAM" id="MobiDB-lite"/>
    </source>
</evidence>
<keyword evidence="11 13" id="KW-0472">Membrane</keyword>
<keyword evidence="7" id="KW-0479">Metal-binding</keyword>
<name>A0A7X6IBQ2_9BACT</name>
<feature type="transmembrane region" description="Helical" evidence="13">
    <location>
        <begin position="55"/>
        <end position="81"/>
    </location>
</feature>
<feature type="transmembrane region" description="Helical" evidence="13">
    <location>
        <begin position="293"/>
        <end position="312"/>
    </location>
</feature>